<evidence type="ECO:0000256" key="2">
    <source>
        <dbReference type="ARBA" id="ARBA00022670"/>
    </source>
</evidence>
<evidence type="ECO:0000256" key="9">
    <source>
        <dbReference type="SAM" id="SignalP"/>
    </source>
</evidence>
<evidence type="ECO:0000313" key="11">
    <source>
        <dbReference type="EMBL" id="KAL0946026.1"/>
    </source>
</evidence>
<protein>
    <recommendedName>
        <fullName evidence="10">Peptidase M43 pregnancy-associated plasma-A domain-containing protein</fullName>
    </recommendedName>
</protein>
<evidence type="ECO:0000256" key="1">
    <source>
        <dbReference type="ARBA" id="ARBA00008721"/>
    </source>
</evidence>
<evidence type="ECO:0000256" key="8">
    <source>
        <dbReference type="ARBA" id="ARBA00023157"/>
    </source>
</evidence>
<dbReference type="SUPFAM" id="SSF55486">
    <property type="entry name" value="Metalloproteases ('zincins'), catalytic domain"/>
    <property type="match status" value="1"/>
</dbReference>
<feature type="chain" id="PRO_5047248147" description="Peptidase M43 pregnancy-associated plasma-A domain-containing protein" evidence="9">
    <location>
        <begin position="21"/>
        <end position="275"/>
    </location>
</feature>
<keyword evidence="8" id="KW-1015">Disulfide bond</keyword>
<evidence type="ECO:0000256" key="7">
    <source>
        <dbReference type="ARBA" id="ARBA00023049"/>
    </source>
</evidence>
<evidence type="ECO:0000259" key="10">
    <source>
        <dbReference type="Pfam" id="PF05572"/>
    </source>
</evidence>
<evidence type="ECO:0000313" key="12">
    <source>
        <dbReference type="Proteomes" id="UP001556367"/>
    </source>
</evidence>
<dbReference type="Proteomes" id="UP001556367">
    <property type="component" value="Unassembled WGS sequence"/>
</dbReference>
<evidence type="ECO:0000256" key="4">
    <source>
        <dbReference type="ARBA" id="ARBA00022729"/>
    </source>
</evidence>
<organism evidence="11 12">
    <name type="scientific">Hohenbuehelia grisea</name>
    <dbReference type="NCBI Taxonomy" id="104357"/>
    <lineage>
        <taxon>Eukaryota</taxon>
        <taxon>Fungi</taxon>
        <taxon>Dikarya</taxon>
        <taxon>Basidiomycota</taxon>
        <taxon>Agaricomycotina</taxon>
        <taxon>Agaricomycetes</taxon>
        <taxon>Agaricomycetidae</taxon>
        <taxon>Agaricales</taxon>
        <taxon>Pleurotineae</taxon>
        <taxon>Pleurotaceae</taxon>
        <taxon>Hohenbuehelia</taxon>
    </lineage>
</organism>
<feature type="signal peptide" evidence="9">
    <location>
        <begin position="1"/>
        <end position="20"/>
    </location>
</feature>
<gene>
    <name evidence="11" type="ORF">HGRIS_012303</name>
</gene>
<evidence type="ECO:0000256" key="5">
    <source>
        <dbReference type="ARBA" id="ARBA00022801"/>
    </source>
</evidence>
<keyword evidence="6" id="KW-0862">Zinc</keyword>
<comment type="similarity">
    <text evidence="1">Belongs to the peptidase M43B family.</text>
</comment>
<feature type="domain" description="Peptidase M43 pregnancy-associated plasma-A" evidence="10">
    <location>
        <begin position="184"/>
        <end position="266"/>
    </location>
</feature>
<keyword evidence="7" id="KW-0482">Metalloprotease</keyword>
<comment type="caution">
    <text evidence="11">The sequence shown here is derived from an EMBL/GenBank/DDBJ whole genome shotgun (WGS) entry which is preliminary data.</text>
</comment>
<keyword evidence="4 9" id="KW-0732">Signal</keyword>
<evidence type="ECO:0000256" key="3">
    <source>
        <dbReference type="ARBA" id="ARBA00022723"/>
    </source>
</evidence>
<sequence length="275" mass="30683">MFPSSILCLIFSTLPIFASASSCKTHITDSQLIAAERHYRESLTAGRIANRHEGSLQVVIHTHWHVVYANETTFGGDVANETIFASIDLLNWAFKKGGLAFSLSQENITRTKNAGWFESVREGNEDSMKKQLRKGGPAELNIYTLSVGSWATFPHDYAKKPSNDGVIYSIDALPGGWRDGRNLGHGLIHEVGHWAGLLHTFQGGCRVGDQVDDTPPELYPSKTCVINRDTCPGDNVTDPIHNFMDYSWDNCTSEFTPGQMERMRGQMRTYRDVDL</sequence>
<reference evidence="12" key="1">
    <citation type="submission" date="2024-06" db="EMBL/GenBank/DDBJ databases">
        <title>Multi-omics analyses provide insights into the biosynthesis of the anticancer antibiotic pleurotin in Hohenbuehelia grisea.</title>
        <authorList>
            <person name="Weaver J.A."/>
            <person name="Alberti F."/>
        </authorList>
    </citation>
    <scope>NUCLEOTIDE SEQUENCE [LARGE SCALE GENOMIC DNA]</scope>
    <source>
        <strain evidence="12">T-177</strain>
    </source>
</reference>
<evidence type="ECO:0000256" key="6">
    <source>
        <dbReference type="ARBA" id="ARBA00022833"/>
    </source>
</evidence>
<dbReference type="Pfam" id="PF05572">
    <property type="entry name" value="Peptidase_M43"/>
    <property type="match status" value="1"/>
</dbReference>
<dbReference type="InterPro" id="IPR024079">
    <property type="entry name" value="MetalloPept_cat_dom_sf"/>
</dbReference>
<keyword evidence="12" id="KW-1185">Reference proteome</keyword>
<dbReference type="EMBL" id="JASNQZ010000015">
    <property type="protein sequence ID" value="KAL0946026.1"/>
    <property type="molecule type" value="Genomic_DNA"/>
</dbReference>
<dbReference type="PANTHER" id="PTHR47466:SF1">
    <property type="entry name" value="METALLOPROTEASE MEP1 (AFU_ORTHOLOGUE AFUA_1G07730)-RELATED"/>
    <property type="match status" value="1"/>
</dbReference>
<dbReference type="CDD" id="cd04275">
    <property type="entry name" value="ZnMc_pappalysin_like"/>
    <property type="match status" value="1"/>
</dbReference>
<proteinExistence type="inferred from homology"/>
<keyword evidence="2" id="KW-0645">Protease</keyword>
<dbReference type="InterPro" id="IPR008754">
    <property type="entry name" value="Peptidase_M43"/>
</dbReference>
<keyword evidence="3" id="KW-0479">Metal-binding</keyword>
<accession>A0ABR3IRU6</accession>
<keyword evidence="5" id="KW-0378">Hydrolase</keyword>
<dbReference type="Gene3D" id="3.40.390.10">
    <property type="entry name" value="Collagenase (Catalytic Domain)"/>
    <property type="match status" value="1"/>
</dbReference>
<name>A0ABR3IRU6_9AGAR</name>
<dbReference type="PANTHER" id="PTHR47466">
    <property type="match status" value="1"/>
</dbReference>